<dbReference type="HOGENOM" id="CLU_000288_63_0_1"/>
<dbReference type="InterPro" id="IPR008271">
    <property type="entry name" value="Ser/Thr_kinase_AS"/>
</dbReference>
<dbReference type="PROSITE" id="PS00108">
    <property type="entry name" value="PROTEIN_KINASE_ST"/>
    <property type="match status" value="1"/>
</dbReference>
<evidence type="ECO:0000256" key="1">
    <source>
        <dbReference type="ARBA" id="ARBA00005354"/>
    </source>
</evidence>
<evidence type="ECO:0000256" key="12">
    <source>
        <dbReference type="PROSITE-ProRule" id="PRU10141"/>
    </source>
</evidence>
<dbReference type="GO" id="GO:0004683">
    <property type="term" value="F:calcium/calmodulin-dependent protein kinase activity"/>
    <property type="evidence" value="ECO:0007669"/>
    <property type="project" value="UniProtKB-EC"/>
</dbReference>
<dbReference type="InterPro" id="IPR017441">
    <property type="entry name" value="Protein_kinase_ATP_BS"/>
</dbReference>
<evidence type="ECO:0000256" key="8">
    <source>
        <dbReference type="ARBA" id="ARBA00022840"/>
    </source>
</evidence>
<dbReference type="AlphaFoldDB" id="H2B031"/>
<dbReference type="EMBL" id="HE650829">
    <property type="protein sequence ID" value="CCF59981.1"/>
    <property type="molecule type" value="Genomic_DNA"/>
</dbReference>
<evidence type="ECO:0000256" key="13">
    <source>
        <dbReference type="RuleBase" id="RU000304"/>
    </source>
</evidence>
<dbReference type="SMART" id="SM00220">
    <property type="entry name" value="S_TKc"/>
    <property type="match status" value="1"/>
</dbReference>
<keyword evidence="3 13" id="KW-0723">Serine/threonine-protein kinase</keyword>
<dbReference type="KEGG" id="kaf:KAFR_0I02010"/>
<feature type="binding site" evidence="12">
    <location>
        <position position="72"/>
    </location>
    <ligand>
        <name>ATP</name>
        <dbReference type="ChEBI" id="CHEBI:30616"/>
    </ligand>
</feature>
<keyword evidence="4" id="KW-0597">Phosphoprotein</keyword>
<name>H2B031_KAZAF</name>
<evidence type="ECO:0000313" key="15">
    <source>
        <dbReference type="EMBL" id="CCF59981.1"/>
    </source>
</evidence>
<reference evidence="15 16" key="1">
    <citation type="journal article" date="2011" name="Proc. Natl. Acad. Sci. U.S.A.">
        <title>Evolutionary erosion of yeast sex chromosomes by mating-type switching accidents.</title>
        <authorList>
            <person name="Gordon J.L."/>
            <person name="Armisen D."/>
            <person name="Proux-Wera E."/>
            <person name="Oheigeartaigh S.S."/>
            <person name="Byrne K.P."/>
            <person name="Wolfe K.H."/>
        </authorList>
    </citation>
    <scope>NUCLEOTIDE SEQUENCE [LARGE SCALE GENOMIC DNA]</scope>
    <source>
        <strain evidence="16">ATCC 22294 / BCRC 22015 / CBS 2517 / CECT 1963 / NBRC 1671 / NRRL Y-8276</strain>
    </source>
</reference>
<dbReference type="InParanoid" id="H2B031"/>
<comment type="catalytic activity">
    <reaction evidence="11">
        <text>L-seryl-[protein] + ATP = O-phospho-L-seryl-[protein] + ADP + H(+)</text>
        <dbReference type="Rhea" id="RHEA:17989"/>
        <dbReference type="Rhea" id="RHEA-COMP:9863"/>
        <dbReference type="Rhea" id="RHEA-COMP:11604"/>
        <dbReference type="ChEBI" id="CHEBI:15378"/>
        <dbReference type="ChEBI" id="CHEBI:29999"/>
        <dbReference type="ChEBI" id="CHEBI:30616"/>
        <dbReference type="ChEBI" id="CHEBI:83421"/>
        <dbReference type="ChEBI" id="CHEBI:456216"/>
        <dbReference type="EC" id="2.7.11.17"/>
    </reaction>
</comment>
<feature type="domain" description="Protein kinase" evidence="14">
    <location>
        <begin position="39"/>
        <end position="301"/>
    </location>
</feature>
<evidence type="ECO:0000256" key="11">
    <source>
        <dbReference type="ARBA" id="ARBA00047430"/>
    </source>
</evidence>
<dbReference type="eggNOG" id="KOG0032">
    <property type="taxonomic scope" value="Eukaryota"/>
</dbReference>
<dbReference type="Proteomes" id="UP000005220">
    <property type="component" value="Chromosome 9"/>
</dbReference>
<dbReference type="Pfam" id="PF00069">
    <property type="entry name" value="Pkinase"/>
    <property type="match status" value="1"/>
</dbReference>
<evidence type="ECO:0000256" key="5">
    <source>
        <dbReference type="ARBA" id="ARBA00022679"/>
    </source>
</evidence>
<evidence type="ECO:0000259" key="14">
    <source>
        <dbReference type="PROSITE" id="PS50011"/>
    </source>
</evidence>
<evidence type="ECO:0000256" key="9">
    <source>
        <dbReference type="ARBA" id="ARBA00022860"/>
    </source>
</evidence>
<evidence type="ECO:0000256" key="2">
    <source>
        <dbReference type="ARBA" id="ARBA00012434"/>
    </source>
</evidence>
<evidence type="ECO:0000256" key="6">
    <source>
        <dbReference type="ARBA" id="ARBA00022741"/>
    </source>
</evidence>
<comment type="similarity">
    <text evidence="1">Belongs to the protein kinase superfamily. CAMK Ser/Thr protein kinase family. CaMK subfamily.</text>
</comment>
<dbReference type="CDD" id="cd05117">
    <property type="entry name" value="STKc_CAMK"/>
    <property type="match status" value="1"/>
</dbReference>
<dbReference type="EC" id="2.7.11.17" evidence="2"/>
<keyword evidence="7" id="KW-0418">Kinase</keyword>
<dbReference type="FunFam" id="3.30.200.20:FF:000278">
    <property type="entry name" value="Calcium/calmodulin-dependent protein kinase II"/>
    <property type="match status" value="1"/>
</dbReference>
<dbReference type="RefSeq" id="XP_003959116.1">
    <property type="nucleotide sequence ID" value="XM_003959067.1"/>
</dbReference>
<dbReference type="SUPFAM" id="SSF56112">
    <property type="entry name" value="Protein kinase-like (PK-like)"/>
    <property type="match status" value="1"/>
</dbReference>
<keyword evidence="9" id="KW-0112">Calmodulin-binding</keyword>
<dbReference type="GeneID" id="13883617"/>
<proteinExistence type="inferred from homology"/>
<keyword evidence="5" id="KW-0808">Transferase</keyword>
<evidence type="ECO:0000256" key="4">
    <source>
        <dbReference type="ARBA" id="ARBA00022553"/>
    </source>
</evidence>
<dbReference type="PROSITE" id="PS00107">
    <property type="entry name" value="PROTEIN_KINASE_ATP"/>
    <property type="match status" value="1"/>
</dbReference>
<sequence length="432" mass="48612">MSQNDKGVLEPERVRGHFVSKFVNKLSGQPDSYVNRGNYTFGKTLGAGTFGVVRQARKVSTDEDVAVKIILKKALKGNDIQLQMLYDELSILQHLSHPNIVEFKDWFESRDKFYIVTQLAIGGELFDRILSKGKFTELDAVKIVVQILGAIEYMHSQDVVHRDLKPENVLYVDNSDSSPIVIADFGIAKKLKNKNDLIFKAAGSLGYVAPEVLTEGGHGKPCDIWSLGVITYTLLCGYSAFIAETVEGFLEECTRSKFPVKFHKPYWDNISDEAKNFILRSLTLNPDERPTATELLEDPWITSKALHERVTTNILPDVKKGFDLRKRFRDAVEIVKLNNRIQRLKNLYADEESESDLEENPVNYLNPLDAVGAVAHGLHELTMSSHKKMVELTQEQLKLKSALTQDAFAQIVNAATKNKHKVQGYNNGESSQ</sequence>
<evidence type="ECO:0000313" key="16">
    <source>
        <dbReference type="Proteomes" id="UP000005220"/>
    </source>
</evidence>
<evidence type="ECO:0000256" key="10">
    <source>
        <dbReference type="ARBA" id="ARBA00047307"/>
    </source>
</evidence>
<dbReference type="FunFam" id="1.10.510.10:FF:000449">
    <property type="entry name" value="Calcium/calmodulin-dependent protein kinase"/>
    <property type="match status" value="1"/>
</dbReference>
<dbReference type="GO" id="GO:0005524">
    <property type="term" value="F:ATP binding"/>
    <property type="evidence" value="ECO:0007669"/>
    <property type="project" value="UniProtKB-UniRule"/>
</dbReference>
<dbReference type="GO" id="GO:0005516">
    <property type="term" value="F:calmodulin binding"/>
    <property type="evidence" value="ECO:0007669"/>
    <property type="project" value="UniProtKB-KW"/>
</dbReference>
<dbReference type="PROSITE" id="PS50011">
    <property type="entry name" value="PROTEIN_KINASE_DOM"/>
    <property type="match status" value="1"/>
</dbReference>
<keyword evidence="6 12" id="KW-0547">Nucleotide-binding</keyword>
<protein>
    <recommendedName>
        <fullName evidence="2">calcium/calmodulin-dependent protein kinase</fullName>
        <ecNumber evidence="2">2.7.11.17</ecNumber>
    </recommendedName>
</protein>
<dbReference type="InterPro" id="IPR011009">
    <property type="entry name" value="Kinase-like_dom_sf"/>
</dbReference>
<dbReference type="PANTHER" id="PTHR24347">
    <property type="entry name" value="SERINE/THREONINE-PROTEIN KINASE"/>
    <property type="match status" value="1"/>
</dbReference>
<gene>
    <name evidence="15" type="primary">KAFR0I02010</name>
    <name evidence="15" type="ORF">KAFR_0I02010</name>
</gene>
<keyword evidence="8 12" id="KW-0067">ATP-binding</keyword>
<evidence type="ECO:0000256" key="7">
    <source>
        <dbReference type="ARBA" id="ARBA00022777"/>
    </source>
</evidence>
<dbReference type="OrthoDB" id="40902at2759"/>
<dbReference type="FunCoup" id="H2B031">
    <property type="interactions" value="492"/>
</dbReference>
<keyword evidence="16" id="KW-1185">Reference proteome</keyword>
<organism evidence="15 16">
    <name type="scientific">Kazachstania africana (strain ATCC 22294 / BCRC 22015 / CBS 2517 / CECT 1963 / NBRC 1671 / NRRL Y-8276)</name>
    <name type="common">Yeast</name>
    <name type="synonym">Kluyveromyces africanus</name>
    <dbReference type="NCBI Taxonomy" id="1071382"/>
    <lineage>
        <taxon>Eukaryota</taxon>
        <taxon>Fungi</taxon>
        <taxon>Dikarya</taxon>
        <taxon>Ascomycota</taxon>
        <taxon>Saccharomycotina</taxon>
        <taxon>Saccharomycetes</taxon>
        <taxon>Saccharomycetales</taxon>
        <taxon>Saccharomycetaceae</taxon>
        <taxon>Kazachstania</taxon>
    </lineage>
</organism>
<accession>H2B031</accession>
<evidence type="ECO:0000256" key="3">
    <source>
        <dbReference type="ARBA" id="ARBA00022527"/>
    </source>
</evidence>
<dbReference type="InterPro" id="IPR000719">
    <property type="entry name" value="Prot_kinase_dom"/>
</dbReference>
<comment type="catalytic activity">
    <reaction evidence="10">
        <text>L-threonyl-[protein] + ATP = O-phospho-L-threonyl-[protein] + ADP + H(+)</text>
        <dbReference type="Rhea" id="RHEA:46608"/>
        <dbReference type="Rhea" id="RHEA-COMP:11060"/>
        <dbReference type="Rhea" id="RHEA-COMP:11605"/>
        <dbReference type="ChEBI" id="CHEBI:15378"/>
        <dbReference type="ChEBI" id="CHEBI:30013"/>
        <dbReference type="ChEBI" id="CHEBI:30616"/>
        <dbReference type="ChEBI" id="CHEBI:61977"/>
        <dbReference type="ChEBI" id="CHEBI:456216"/>
        <dbReference type="EC" id="2.7.11.17"/>
    </reaction>
</comment>
<dbReference type="STRING" id="1071382.H2B031"/>
<dbReference type="Gene3D" id="1.10.510.10">
    <property type="entry name" value="Transferase(Phosphotransferase) domain 1"/>
    <property type="match status" value="1"/>
</dbReference>